<comment type="function">
    <text evidence="8">Catalyzes the conversion of UDP-glucose into UDP-glucuronate, one of the precursors of teichuronic acid.</text>
</comment>
<dbReference type="EMBL" id="CP002026">
    <property type="protein sequence ID" value="ADH87891.1"/>
    <property type="molecule type" value="Genomic_DNA"/>
</dbReference>
<dbReference type="InterPro" id="IPR014026">
    <property type="entry name" value="UDP-Glc/GDP-Man_DH_dimer"/>
</dbReference>
<comment type="similarity">
    <text evidence="2 9">Belongs to the UDP-glucose/GDP-mannose dehydrogenase family.</text>
</comment>
<dbReference type="Pfam" id="PF03721">
    <property type="entry name" value="UDPG_MGDP_dh_N"/>
    <property type="match status" value="1"/>
</dbReference>
<dbReference type="InterPro" id="IPR028357">
    <property type="entry name" value="UDPglc_DH_bac"/>
</dbReference>
<dbReference type="RefSeq" id="WP_013165396.1">
    <property type="nucleotide sequence ID" value="NC_014217.1"/>
</dbReference>
<feature type="active site" description="Nucleophile" evidence="10">
    <location>
        <position position="263"/>
    </location>
</feature>
<dbReference type="Pfam" id="PF00984">
    <property type="entry name" value="UDPG_MGDP_dh"/>
    <property type="match status" value="1"/>
</dbReference>
<keyword evidence="15" id="KW-1185">Reference proteome</keyword>
<organism evidence="14 15">
    <name type="scientific">Ancylobacter novellus (strain ATCC 8093 / DSM 506 / JCM 20403 / CCM 1077 / IAM 12100 / NBRC 12443 / NCIMB 10456)</name>
    <name type="common">Starkeya novella</name>
    <dbReference type="NCBI Taxonomy" id="639283"/>
    <lineage>
        <taxon>Bacteria</taxon>
        <taxon>Pseudomonadati</taxon>
        <taxon>Pseudomonadota</taxon>
        <taxon>Alphaproteobacteria</taxon>
        <taxon>Hyphomicrobiales</taxon>
        <taxon>Xanthobacteraceae</taxon>
        <taxon>Ancylobacter</taxon>
    </lineage>
</organism>
<dbReference type="NCBIfam" id="TIGR03026">
    <property type="entry name" value="NDP-sugDHase"/>
    <property type="match status" value="1"/>
</dbReference>
<name>D7A471_ANCN5</name>
<feature type="binding site" evidence="12">
    <location>
        <position position="30"/>
    </location>
    <ligand>
        <name>NAD(+)</name>
        <dbReference type="ChEBI" id="CHEBI:57540"/>
    </ligand>
</feature>
<dbReference type="PIRSF" id="PIRSF000124">
    <property type="entry name" value="UDPglc_GDPman_dh"/>
    <property type="match status" value="1"/>
</dbReference>
<evidence type="ECO:0000256" key="10">
    <source>
        <dbReference type="PIRSR" id="PIRSR500134-1"/>
    </source>
</evidence>
<dbReference type="InterPro" id="IPR008927">
    <property type="entry name" value="6-PGluconate_DH-like_C_sf"/>
</dbReference>
<dbReference type="GO" id="GO:0051287">
    <property type="term" value="F:NAD binding"/>
    <property type="evidence" value="ECO:0007669"/>
    <property type="project" value="InterPro"/>
</dbReference>
<dbReference type="HOGENOM" id="CLU_023810_1_2_5"/>
<dbReference type="PANTHER" id="PTHR43750">
    <property type="entry name" value="UDP-GLUCOSE 6-DEHYDROGENASE TUAD"/>
    <property type="match status" value="1"/>
</dbReference>
<protein>
    <recommendedName>
        <fullName evidence="4 9">UDP-glucose 6-dehydrogenase</fullName>
        <ecNumber evidence="3 9">1.1.1.22</ecNumber>
    </recommendedName>
</protein>
<dbReference type="PIRSF" id="PIRSF500134">
    <property type="entry name" value="UDPglc_DH_bac"/>
    <property type="match status" value="1"/>
</dbReference>
<dbReference type="AlphaFoldDB" id="D7A471"/>
<sequence>MKVAVIGTGYVGLVAGVCFADMGNRVVCVDTNAATVEKLRAGRSPIYEPGIEELLRRNIAAGRLTVTTQAREALDGTEAAFICVGTPPRDSDGEPDLSLVYGAAKDIANAMTGPLTVVVKSTVPVGTGDAVEEIIRRTRPDMSFSVASNPEFLREGSALADFQSPDRIVFGVEDAKAEETLRKLYLPLRATGAPQIVTRRRTSELIKYAANAFLATKISFINEMADLCEKVEGDVTELAAAVGLDSRIGGAFLRAGPGYGGSCFPKDTCALLHTAQEYGVPLRVVEGTVAANNARKHRMAQKVIEAAGGSVIGMKIAVLGLTFKPDTDDMRDAPSIPLIRHLQRAGAEIAAYDPQGLRQARDRLGNVAFHGDPYECAADADVVVLMTEWNELRSLDLGRLHRIMRTPVMVDLRNIYPPELARRFGFRLVNIGRPGPRGTVHQLPPALVASPPIQSDAAPILVK</sequence>
<dbReference type="InterPro" id="IPR036291">
    <property type="entry name" value="NAD(P)-bd_dom_sf"/>
</dbReference>
<feature type="binding site" evidence="12">
    <location>
        <position position="155"/>
    </location>
    <ligand>
        <name>NAD(+)</name>
        <dbReference type="ChEBI" id="CHEBI:57540"/>
    </ligand>
</feature>
<dbReference type="Pfam" id="PF03720">
    <property type="entry name" value="UDPG_MGDP_dh_C"/>
    <property type="match status" value="1"/>
</dbReference>
<evidence type="ECO:0000313" key="15">
    <source>
        <dbReference type="Proteomes" id="UP000006633"/>
    </source>
</evidence>
<feature type="domain" description="UDP-glucose/GDP-mannose dehydrogenase C-terminal" evidence="13">
    <location>
        <begin position="317"/>
        <end position="418"/>
    </location>
</feature>
<evidence type="ECO:0000256" key="12">
    <source>
        <dbReference type="PIRSR" id="PIRSR500134-3"/>
    </source>
</evidence>
<comment type="catalytic activity">
    <reaction evidence="7 9">
        <text>UDP-alpha-D-glucose + 2 NAD(+) + H2O = UDP-alpha-D-glucuronate + 2 NADH + 3 H(+)</text>
        <dbReference type="Rhea" id="RHEA:23596"/>
        <dbReference type="ChEBI" id="CHEBI:15377"/>
        <dbReference type="ChEBI" id="CHEBI:15378"/>
        <dbReference type="ChEBI" id="CHEBI:57540"/>
        <dbReference type="ChEBI" id="CHEBI:57945"/>
        <dbReference type="ChEBI" id="CHEBI:58052"/>
        <dbReference type="ChEBI" id="CHEBI:58885"/>
        <dbReference type="EC" id="1.1.1.22"/>
    </reaction>
</comment>
<feature type="binding site" evidence="11">
    <location>
        <position position="324"/>
    </location>
    <ligand>
        <name>substrate</name>
    </ligand>
</feature>
<keyword evidence="5 9" id="KW-0560">Oxidoreductase</keyword>
<evidence type="ECO:0000256" key="9">
    <source>
        <dbReference type="PIRNR" id="PIRNR000124"/>
    </source>
</evidence>
<evidence type="ECO:0000256" key="7">
    <source>
        <dbReference type="ARBA" id="ARBA00047473"/>
    </source>
</evidence>
<evidence type="ECO:0000256" key="4">
    <source>
        <dbReference type="ARBA" id="ARBA00015132"/>
    </source>
</evidence>
<dbReference type="GO" id="GO:0006065">
    <property type="term" value="P:UDP-glucuronate biosynthetic process"/>
    <property type="evidence" value="ECO:0007669"/>
    <property type="project" value="UniProtKB-UniPathway"/>
</dbReference>
<dbReference type="SUPFAM" id="SSF52413">
    <property type="entry name" value="UDP-glucose/GDP-mannose dehydrogenase C-terminal domain"/>
    <property type="match status" value="1"/>
</dbReference>
<dbReference type="GO" id="GO:0000271">
    <property type="term" value="P:polysaccharide biosynthetic process"/>
    <property type="evidence" value="ECO:0007669"/>
    <property type="project" value="InterPro"/>
</dbReference>
<feature type="binding site" evidence="11">
    <location>
        <position position="260"/>
    </location>
    <ligand>
        <name>substrate</name>
    </ligand>
</feature>
<evidence type="ECO:0000313" key="14">
    <source>
        <dbReference type="EMBL" id="ADH87891.1"/>
    </source>
</evidence>
<reference evidence="14 15" key="1">
    <citation type="journal article" date="2012" name="Stand. Genomic Sci.">
        <title>Complete genome sequence of the facultatively chemolithoautotrophic and methylotrophic alpha Proteobacterium Starkeya novella type strain (ATCC 8093(T)).</title>
        <authorList>
            <person name="Kappler U."/>
            <person name="Davenport K."/>
            <person name="Beatson S."/>
            <person name="Lucas S."/>
            <person name="Lapidus A."/>
            <person name="Copeland A."/>
            <person name="Berry K.W."/>
            <person name="Glavina Del Rio T."/>
            <person name="Hammon N."/>
            <person name="Dalin E."/>
            <person name="Tice H."/>
            <person name="Pitluck S."/>
            <person name="Richardson P."/>
            <person name="Bruce D."/>
            <person name="Goodwin L.A."/>
            <person name="Han C."/>
            <person name="Tapia R."/>
            <person name="Detter J.C."/>
            <person name="Chang Y.J."/>
            <person name="Jeffries C.D."/>
            <person name="Land M."/>
            <person name="Hauser L."/>
            <person name="Kyrpides N.C."/>
            <person name="Goker M."/>
            <person name="Ivanova N."/>
            <person name="Klenk H.P."/>
            <person name="Woyke T."/>
        </authorList>
    </citation>
    <scope>NUCLEOTIDE SEQUENCE [LARGE SCALE GENOMIC DNA]</scope>
    <source>
        <strain evidence="15">ATCC 8093 / DSM 506 / JCM 20403 / CCM 1077 / IAM 12100 / NBRC 12443 / NCIMB 10456</strain>
    </source>
</reference>
<dbReference type="FunFam" id="1.20.5.100:FF:000001">
    <property type="entry name" value="UDP-glucose 6-dehydrogenase"/>
    <property type="match status" value="1"/>
</dbReference>
<dbReference type="GO" id="GO:0003979">
    <property type="term" value="F:UDP-glucose 6-dehydrogenase activity"/>
    <property type="evidence" value="ECO:0007669"/>
    <property type="project" value="UniProtKB-EC"/>
</dbReference>
<dbReference type="STRING" id="639283.Snov_0558"/>
<feature type="binding site" evidence="11">
    <location>
        <position position="207"/>
    </location>
    <ligand>
        <name>substrate</name>
    </ligand>
</feature>
<feature type="binding site" evidence="12">
    <location>
        <position position="331"/>
    </location>
    <ligand>
        <name>NAD(+)</name>
        <dbReference type="ChEBI" id="CHEBI:57540"/>
    </ligand>
</feature>
<dbReference type="PANTHER" id="PTHR43750:SF3">
    <property type="entry name" value="UDP-GLUCOSE 6-DEHYDROGENASE TUAD"/>
    <property type="match status" value="1"/>
</dbReference>
<dbReference type="eggNOG" id="COG1004">
    <property type="taxonomic scope" value="Bacteria"/>
</dbReference>
<feature type="binding site" evidence="12">
    <location>
        <position position="122"/>
    </location>
    <ligand>
        <name>NAD(+)</name>
        <dbReference type="ChEBI" id="CHEBI:57540"/>
    </ligand>
</feature>
<dbReference type="Proteomes" id="UP000006633">
    <property type="component" value="Chromosome"/>
</dbReference>
<evidence type="ECO:0000256" key="3">
    <source>
        <dbReference type="ARBA" id="ARBA00012954"/>
    </source>
</evidence>
<dbReference type="UniPathway" id="UPA00038">
    <property type="reaction ID" value="UER00491"/>
</dbReference>
<feature type="binding site" evidence="11">
    <location>
        <begin position="152"/>
        <end position="155"/>
    </location>
    <ligand>
        <name>substrate</name>
    </ligand>
</feature>
<accession>D7A471</accession>
<evidence type="ECO:0000256" key="1">
    <source>
        <dbReference type="ARBA" id="ARBA00004701"/>
    </source>
</evidence>
<evidence type="ECO:0000256" key="2">
    <source>
        <dbReference type="ARBA" id="ARBA00006601"/>
    </source>
</evidence>
<evidence type="ECO:0000256" key="6">
    <source>
        <dbReference type="ARBA" id="ARBA00023027"/>
    </source>
</evidence>
<dbReference type="Gene3D" id="3.40.50.720">
    <property type="entry name" value="NAD(P)-binding Rossmann-like Domain"/>
    <property type="match status" value="2"/>
</dbReference>
<feature type="binding site" evidence="11">
    <location>
        <begin position="252"/>
        <end position="256"/>
    </location>
    <ligand>
        <name>substrate</name>
    </ligand>
</feature>
<dbReference type="SMART" id="SM00984">
    <property type="entry name" value="UDPG_MGDP_dh_C"/>
    <property type="match status" value="1"/>
</dbReference>
<dbReference type="OrthoDB" id="9803238at2"/>
<evidence type="ECO:0000256" key="5">
    <source>
        <dbReference type="ARBA" id="ARBA00023002"/>
    </source>
</evidence>
<dbReference type="EC" id="1.1.1.22" evidence="3 9"/>
<feature type="binding site" evidence="12">
    <location>
        <position position="86"/>
    </location>
    <ligand>
        <name>NAD(+)</name>
        <dbReference type="ChEBI" id="CHEBI:57540"/>
    </ligand>
</feature>
<proteinExistence type="inferred from homology"/>
<evidence type="ECO:0000259" key="13">
    <source>
        <dbReference type="SMART" id="SM00984"/>
    </source>
</evidence>
<feature type="binding site" evidence="12">
    <location>
        <position position="266"/>
    </location>
    <ligand>
        <name>NAD(+)</name>
        <dbReference type="ChEBI" id="CHEBI:57540"/>
    </ligand>
</feature>
<dbReference type="SUPFAM" id="SSF51735">
    <property type="entry name" value="NAD(P)-binding Rossmann-fold domains"/>
    <property type="match status" value="1"/>
</dbReference>
<evidence type="ECO:0000256" key="8">
    <source>
        <dbReference type="ARBA" id="ARBA00053241"/>
    </source>
</evidence>
<comment type="pathway">
    <text evidence="1">Nucleotide-sugar biosynthesis; UDP-alpha-D-glucuronate biosynthesis; UDP-alpha-D-glucuronate from UDP-alpha-D-glucose: step 1/1.</text>
</comment>
<dbReference type="KEGG" id="sno:Snov_0558"/>
<dbReference type="SUPFAM" id="SSF48179">
    <property type="entry name" value="6-phosphogluconate dehydrogenase C-terminal domain-like"/>
    <property type="match status" value="1"/>
</dbReference>
<dbReference type="InterPro" id="IPR036220">
    <property type="entry name" value="UDP-Glc/GDP-Man_DH_C_sf"/>
</dbReference>
<gene>
    <name evidence="14" type="ordered locus">Snov_0558</name>
</gene>
<dbReference type="Gene3D" id="1.20.5.100">
    <property type="entry name" value="Cytochrome c1, transmembrane anchor, C-terminal"/>
    <property type="match status" value="1"/>
</dbReference>
<dbReference type="InterPro" id="IPR014027">
    <property type="entry name" value="UDP-Glc/GDP-Man_DH_C"/>
</dbReference>
<dbReference type="InterPro" id="IPR017476">
    <property type="entry name" value="UDP-Glc/GDP-Man"/>
</dbReference>
<dbReference type="InterPro" id="IPR001732">
    <property type="entry name" value="UDP-Glc/GDP-Man_DH_N"/>
</dbReference>
<evidence type="ECO:0000256" key="11">
    <source>
        <dbReference type="PIRSR" id="PIRSR500134-2"/>
    </source>
</evidence>
<keyword evidence="6 9" id="KW-0520">NAD</keyword>